<feature type="domain" description="Alcohol dehydrogenase iron-type/glycerol dehydrogenase GldA" evidence="2">
    <location>
        <begin position="9"/>
        <end position="163"/>
    </location>
</feature>
<name>A0ABS6L3L2_9GAMM</name>
<dbReference type="InterPro" id="IPR018211">
    <property type="entry name" value="ADH_Fe_CS"/>
</dbReference>
<dbReference type="PANTHER" id="PTHR11496:SF83">
    <property type="entry name" value="HYDROXYACID-OXOACID TRANSHYDROGENASE, MITOCHONDRIAL"/>
    <property type="match status" value="1"/>
</dbReference>
<dbReference type="InterPro" id="IPR008300">
    <property type="entry name" value="PTAC"/>
</dbReference>
<evidence type="ECO:0000313" key="5">
    <source>
        <dbReference type="Proteomes" id="UP000699865"/>
    </source>
</evidence>
<feature type="domain" description="Fe-containing alcohol dehydrogenase-like C-terminal" evidence="3">
    <location>
        <begin position="176"/>
        <end position="374"/>
    </location>
</feature>
<dbReference type="InterPro" id="IPR001670">
    <property type="entry name" value="ADH_Fe/GldA"/>
</dbReference>
<dbReference type="Pfam" id="PF25137">
    <property type="entry name" value="ADH_Fe_C"/>
    <property type="match status" value="1"/>
</dbReference>
<gene>
    <name evidence="4" type="ORF">J1786_16740</name>
</gene>
<evidence type="ECO:0000256" key="1">
    <source>
        <dbReference type="ARBA" id="ARBA00023002"/>
    </source>
</evidence>
<dbReference type="PROSITE" id="PS00913">
    <property type="entry name" value="ADH_IRON_1"/>
    <property type="match status" value="1"/>
</dbReference>
<dbReference type="InterPro" id="IPR056798">
    <property type="entry name" value="ADH_Fe_C"/>
</dbReference>
<keyword evidence="1" id="KW-0560">Oxidoreductase</keyword>
<dbReference type="RefSeq" id="WP_274387373.1">
    <property type="nucleotide sequence ID" value="NZ_JAFMOU010000070.1"/>
</dbReference>
<dbReference type="SUPFAM" id="SSF56796">
    <property type="entry name" value="Dehydroquinate synthase-like"/>
    <property type="match status" value="1"/>
</dbReference>
<evidence type="ECO:0000313" key="4">
    <source>
        <dbReference type="EMBL" id="MBU9836453.1"/>
    </source>
</evidence>
<protein>
    <submittedName>
        <fullName evidence="4">Iron-containing alcohol dehydrogenase</fullName>
    </submittedName>
</protein>
<dbReference type="Pfam" id="PF06130">
    <property type="entry name" value="PTAC"/>
    <property type="match status" value="1"/>
</dbReference>
<dbReference type="Pfam" id="PF00465">
    <property type="entry name" value="Fe-ADH"/>
    <property type="match status" value="1"/>
</dbReference>
<reference evidence="4 5" key="1">
    <citation type="submission" date="2021-03" db="EMBL/GenBank/DDBJ databases">
        <title>Five novel Rahnella species.</title>
        <authorList>
            <person name="Brady C."/>
            <person name="Asselin J."/>
            <person name="Beer S."/>
            <person name="Bruberg M.B."/>
            <person name="Crampton B."/>
            <person name="Venter S."/>
            <person name="Arnold D."/>
            <person name="Denman S."/>
        </authorList>
    </citation>
    <scope>NUCLEOTIDE SEQUENCE [LARGE SCALE GENOMIC DNA]</scope>
    <source>
        <strain evidence="4 5">L72c</strain>
    </source>
</reference>
<dbReference type="PANTHER" id="PTHR11496">
    <property type="entry name" value="ALCOHOL DEHYDROGENASE"/>
    <property type="match status" value="1"/>
</dbReference>
<organism evidence="4 5">
    <name type="scientific">Rahnella perminowiae</name>
    <dbReference type="NCBI Taxonomy" id="2816244"/>
    <lineage>
        <taxon>Bacteria</taxon>
        <taxon>Pseudomonadati</taxon>
        <taxon>Pseudomonadota</taxon>
        <taxon>Gammaproteobacteria</taxon>
        <taxon>Enterobacterales</taxon>
        <taxon>Yersiniaceae</taxon>
        <taxon>Rahnella</taxon>
    </lineage>
</organism>
<dbReference type="Gene3D" id="1.20.1090.10">
    <property type="entry name" value="Dehydroquinate synthase-like - alpha domain"/>
    <property type="match status" value="1"/>
</dbReference>
<dbReference type="Proteomes" id="UP000699865">
    <property type="component" value="Unassembled WGS sequence"/>
</dbReference>
<dbReference type="Gene3D" id="3.40.50.1970">
    <property type="match status" value="1"/>
</dbReference>
<dbReference type="EMBL" id="JAFMOU010000070">
    <property type="protein sequence ID" value="MBU9836453.1"/>
    <property type="molecule type" value="Genomic_DNA"/>
</dbReference>
<dbReference type="NCBIfam" id="NF011652">
    <property type="entry name" value="PRK15070.1"/>
    <property type="match status" value="1"/>
</dbReference>
<dbReference type="CDD" id="cd08180">
    <property type="entry name" value="PDD"/>
    <property type="match status" value="1"/>
</dbReference>
<proteinExistence type="predicted"/>
<evidence type="ECO:0000259" key="3">
    <source>
        <dbReference type="Pfam" id="PF25137"/>
    </source>
</evidence>
<sequence length="579" mass="62119">MASEFFSSPRVYFGNGSVNVLSRLNNKKVAIVTDEFMLTSGRTAYVTDQMPQATVSIYGKVRPDPGTDILLEGAAQFKAFRPDVIIALGGGSSLDAAKGIRVTLEDHYQQTGGQSKSIELIAIPTTSGSGSEVTSYAIISDPQNGRKYPLVSQALVPDTAILDSELVLSLPRHIAVDTGMDVLTHAIEALVSTGANDFSDALAEKAIAITWQSLPQIYADEKNVAARTHMHNASCMAGMAFNSAGLGLVHGMAHAVGGMLHIAHGKINAMLLPLVIEFNAAHASPETTARYCQCARMIPGIAPAEPQQMISQLVEKIRQLNLQFGIPRTLRELGTDLAVFETMRLSLTETTLADGCTASNPYTPCRRDIDQLLSCIAETGEYPAPQFTVPVGISNRHVHLCREDMDVLFGYGSTLTCLKKVRQPGQFAAEETVTLRTPKGEIANVRVLGPLRSTTQIEISVADGFVLGVKAPVRMSGDLENSPGIELVGPKGRVSKSQGTIVAWRHIHISPQEAARYGLREGMEIDLEAQGQRAGILSHVLVRISAGAVLELHIDVEEANGLGLRNGDLVFRSGRGSHL</sequence>
<evidence type="ECO:0000259" key="2">
    <source>
        <dbReference type="Pfam" id="PF00465"/>
    </source>
</evidence>
<comment type="caution">
    <text evidence="4">The sequence shown here is derived from an EMBL/GenBank/DDBJ whole genome shotgun (WGS) entry which is preliminary data.</text>
</comment>
<accession>A0ABS6L3L2</accession>
<keyword evidence="5" id="KW-1185">Reference proteome</keyword>
<dbReference type="InterPro" id="IPR039697">
    <property type="entry name" value="Alcohol_dehydrogenase_Fe"/>
</dbReference>